<dbReference type="AlphaFoldDB" id="A0AAD1UD74"/>
<protein>
    <submittedName>
        <fullName evidence="2">Uncharacterized protein</fullName>
    </submittedName>
</protein>
<gene>
    <name evidence="2" type="ORF">ECRASSUSDP1_LOCUS6004</name>
</gene>
<sequence length="171" mass="19739">MESSSSQLSSQIPATPEAYSSEMQKVKDLQYALNYSKRTLVRYLDHGPLKFPARITQIQKAFMAIKEEVSMLRYRESNDVGWRNFIYQDQSISWSLDIILKSADYLLNKYKDLFDENIEQLRKMEHHAEISHKDLLSKDEIPSVHGEPSSLDADKSYNQTDSLVCTPQANS</sequence>
<feature type="compositionally biased region" description="Polar residues" evidence="1">
    <location>
        <begin position="156"/>
        <end position="171"/>
    </location>
</feature>
<evidence type="ECO:0000256" key="1">
    <source>
        <dbReference type="SAM" id="MobiDB-lite"/>
    </source>
</evidence>
<comment type="caution">
    <text evidence="2">The sequence shown here is derived from an EMBL/GenBank/DDBJ whole genome shotgun (WGS) entry which is preliminary data.</text>
</comment>
<keyword evidence="3" id="KW-1185">Reference proteome</keyword>
<dbReference type="EMBL" id="CAMPGE010005818">
    <property type="protein sequence ID" value="CAI2364659.1"/>
    <property type="molecule type" value="Genomic_DNA"/>
</dbReference>
<evidence type="ECO:0000313" key="2">
    <source>
        <dbReference type="EMBL" id="CAI2364659.1"/>
    </source>
</evidence>
<feature type="region of interest" description="Disordered" evidence="1">
    <location>
        <begin position="139"/>
        <end position="171"/>
    </location>
</feature>
<dbReference type="Proteomes" id="UP001295684">
    <property type="component" value="Unassembled WGS sequence"/>
</dbReference>
<evidence type="ECO:0000313" key="3">
    <source>
        <dbReference type="Proteomes" id="UP001295684"/>
    </source>
</evidence>
<accession>A0AAD1UD74</accession>
<reference evidence="2" key="1">
    <citation type="submission" date="2023-07" db="EMBL/GenBank/DDBJ databases">
        <authorList>
            <consortium name="AG Swart"/>
            <person name="Singh M."/>
            <person name="Singh A."/>
            <person name="Seah K."/>
            <person name="Emmerich C."/>
        </authorList>
    </citation>
    <scope>NUCLEOTIDE SEQUENCE</scope>
    <source>
        <strain evidence="2">DP1</strain>
    </source>
</reference>
<organism evidence="2 3">
    <name type="scientific">Euplotes crassus</name>
    <dbReference type="NCBI Taxonomy" id="5936"/>
    <lineage>
        <taxon>Eukaryota</taxon>
        <taxon>Sar</taxon>
        <taxon>Alveolata</taxon>
        <taxon>Ciliophora</taxon>
        <taxon>Intramacronucleata</taxon>
        <taxon>Spirotrichea</taxon>
        <taxon>Hypotrichia</taxon>
        <taxon>Euplotida</taxon>
        <taxon>Euplotidae</taxon>
        <taxon>Moneuplotes</taxon>
    </lineage>
</organism>
<proteinExistence type="predicted"/>
<name>A0AAD1UD74_EUPCR</name>